<dbReference type="InterPro" id="IPR050275">
    <property type="entry name" value="PGM_Phosphatase"/>
</dbReference>
<gene>
    <name evidence="3" type="ORF">CEUSTIGMA_g3398.t1</name>
</gene>
<dbReference type="Proteomes" id="UP000232323">
    <property type="component" value="Unassembled WGS sequence"/>
</dbReference>
<feature type="region of interest" description="Disordered" evidence="2">
    <location>
        <begin position="152"/>
        <end position="173"/>
    </location>
</feature>
<dbReference type="GO" id="GO:0005829">
    <property type="term" value="C:cytosol"/>
    <property type="evidence" value="ECO:0007669"/>
    <property type="project" value="TreeGrafter"/>
</dbReference>
<protein>
    <submittedName>
        <fullName evidence="3">Uncharacterized protein</fullName>
    </submittedName>
</protein>
<dbReference type="AlphaFoldDB" id="A0A250WYU6"/>
<comment type="caution">
    <text evidence="3">The sequence shown here is derived from an EMBL/GenBank/DDBJ whole genome shotgun (WGS) entry which is preliminary data.</text>
</comment>
<feature type="compositionally biased region" description="Polar residues" evidence="2">
    <location>
        <begin position="160"/>
        <end position="169"/>
    </location>
</feature>
<keyword evidence="4" id="KW-1185">Reference proteome</keyword>
<accession>A0A250WYU6</accession>
<dbReference type="PANTHER" id="PTHR48100:SF44">
    <property type="entry name" value="PHOSPHATASE C1620.13-RELATED"/>
    <property type="match status" value="1"/>
</dbReference>
<dbReference type="EMBL" id="BEGY01000014">
    <property type="protein sequence ID" value="GAX75955.1"/>
    <property type="molecule type" value="Genomic_DNA"/>
</dbReference>
<dbReference type="Pfam" id="PF00300">
    <property type="entry name" value="His_Phos_1"/>
    <property type="match status" value="1"/>
</dbReference>
<dbReference type="CDD" id="cd07067">
    <property type="entry name" value="HP_PGM_like"/>
    <property type="match status" value="1"/>
</dbReference>
<dbReference type="GO" id="GO:0016791">
    <property type="term" value="F:phosphatase activity"/>
    <property type="evidence" value="ECO:0007669"/>
    <property type="project" value="TreeGrafter"/>
</dbReference>
<evidence type="ECO:0000256" key="2">
    <source>
        <dbReference type="SAM" id="MobiDB-lite"/>
    </source>
</evidence>
<dbReference type="Gene3D" id="3.40.50.1240">
    <property type="entry name" value="Phosphoglycerate mutase-like"/>
    <property type="match status" value="1"/>
</dbReference>
<proteinExistence type="inferred from homology"/>
<evidence type="ECO:0000256" key="1">
    <source>
        <dbReference type="ARBA" id="ARBA00038362"/>
    </source>
</evidence>
<dbReference type="InterPro" id="IPR029033">
    <property type="entry name" value="His_PPase_superfam"/>
</dbReference>
<sequence length="567" mass="61544">MKRGFECFDGSTSSTPTEKLNENKSLKAVTVTKRAKTTGIRGFLQTPFLSGFPSIEKETPGTFKKPTSRDVWPTSAQRKFEGLGLTTPSEELLTTLSLRIDSGPSSSSTYLTESQRSDALCMPAEPEDEDEDFVLFSQTEYVRGSQAACTPAHVAGAPSNPKQAASTAQRADMHGHDRVDEVPGTVYMDAAGDSQAHPSTLLPLHLSLAAEDDHEEEGQADSQPCILSLPDRHTIPAVSASRPALCTSDLNTAVTPELNAGCLAISSHQEDAVSNESISANPQATRMFNIFVPKSQQRYIIYIRHGESEYNRAVVEGKDFKDPMIFDPALTARGIAQAQELRSKLQQQLSAHGEALWVVSPLRRAIETFLQACPLLHNAAAPGLPSSSLRCSGGCSTSSGSAHPMSSASTSSRVVDNIPVVSHGGDSMIEGSGVGRSQAAISAAVSPLALRVELLPLISEFVTTAGDVGSSTSCLSEDFPMLSGPLSKIPEQWWYQAPKKANCAHLKELNSLEPKESRQKRVSELTRWLSSRPERFIIMIGHSSFWHEFRGRAEKRMNNGEMRCMRW</sequence>
<evidence type="ECO:0000313" key="4">
    <source>
        <dbReference type="Proteomes" id="UP000232323"/>
    </source>
</evidence>
<dbReference type="SUPFAM" id="SSF53254">
    <property type="entry name" value="Phosphoglycerate mutase-like"/>
    <property type="match status" value="1"/>
</dbReference>
<dbReference type="OrthoDB" id="496981at2759"/>
<dbReference type="SMART" id="SM00855">
    <property type="entry name" value="PGAM"/>
    <property type="match status" value="1"/>
</dbReference>
<evidence type="ECO:0000313" key="3">
    <source>
        <dbReference type="EMBL" id="GAX75955.1"/>
    </source>
</evidence>
<dbReference type="PANTHER" id="PTHR48100">
    <property type="entry name" value="BROAD-SPECIFICITY PHOSPHATASE YOR283W-RELATED"/>
    <property type="match status" value="1"/>
</dbReference>
<dbReference type="InterPro" id="IPR013078">
    <property type="entry name" value="His_Pase_superF_clade-1"/>
</dbReference>
<feature type="region of interest" description="Disordered" evidence="2">
    <location>
        <begin position="1"/>
        <end position="20"/>
    </location>
</feature>
<comment type="similarity">
    <text evidence="1">Belongs to the phosphoglycerate mutase family.</text>
</comment>
<reference evidence="3 4" key="1">
    <citation type="submission" date="2017-08" db="EMBL/GenBank/DDBJ databases">
        <title>Acidophilic green algal genome provides insights into adaptation to an acidic environment.</title>
        <authorList>
            <person name="Hirooka S."/>
            <person name="Hirose Y."/>
            <person name="Kanesaki Y."/>
            <person name="Higuchi S."/>
            <person name="Fujiwara T."/>
            <person name="Onuma R."/>
            <person name="Era A."/>
            <person name="Ohbayashi R."/>
            <person name="Uzuka A."/>
            <person name="Nozaki H."/>
            <person name="Yoshikawa H."/>
            <person name="Miyagishima S.Y."/>
        </authorList>
    </citation>
    <scope>NUCLEOTIDE SEQUENCE [LARGE SCALE GENOMIC DNA]</scope>
    <source>
        <strain evidence="3 4">NIES-2499</strain>
    </source>
</reference>
<name>A0A250WYU6_9CHLO</name>
<organism evidence="3 4">
    <name type="scientific">Chlamydomonas eustigma</name>
    <dbReference type="NCBI Taxonomy" id="1157962"/>
    <lineage>
        <taxon>Eukaryota</taxon>
        <taxon>Viridiplantae</taxon>
        <taxon>Chlorophyta</taxon>
        <taxon>core chlorophytes</taxon>
        <taxon>Chlorophyceae</taxon>
        <taxon>CS clade</taxon>
        <taxon>Chlamydomonadales</taxon>
        <taxon>Chlamydomonadaceae</taxon>
        <taxon>Chlamydomonas</taxon>
    </lineage>
</organism>